<dbReference type="PANTHER" id="PTHR46148">
    <property type="entry name" value="CHROMO DOMAIN-CONTAINING PROTEIN"/>
    <property type="match status" value="1"/>
</dbReference>
<dbReference type="InterPro" id="IPR056924">
    <property type="entry name" value="SH3_Tf2-1"/>
</dbReference>
<evidence type="ECO:0000313" key="2">
    <source>
        <dbReference type="EMBL" id="KAG6385383.1"/>
    </source>
</evidence>
<sequence length="262" mass="29752">MGASSTHIPAHLAITPFEVVYGRPPPTIRGFLPGQVRAQAVAEELQARDDVLAHLKHHLGRAQQKMTRAANQHRREVEFKEGDFVYLKFRPYRQSTLFQMQNRKLALRYFGPFRIISRIGPVAYKLQLPAEARIHPVFHISLLKKSIGTSSVQPSLPDDLLPETPPYLPERVLDKRSVMQDGVEVEQVLVAWAGLTEDDATWIDVNDMRGQFPYFSLADKAVSTEGAIDIDRRRPWQVYRRGSRKVANYGQAASQLEGEKEV</sequence>
<dbReference type="InterPro" id="IPR000953">
    <property type="entry name" value="Chromo/chromo_shadow_dom"/>
</dbReference>
<dbReference type="EMBL" id="PNBA02000022">
    <property type="protein sequence ID" value="KAG6385383.1"/>
    <property type="molecule type" value="Genomic_DNA"/>
</dbReference>
<accession>A0A8X8VZQ1</accession>
<reference evidence="2" key="2">
    <citation type="submission" date="2020-08" db="EMBL/GenBank/DDBJ databases">
        <title>Plant Genome Project.</title>
        <authorList>
            <person name="Zhang R.-G."/>
        </authorList>
    </citation>
    <scope>NUCLEOTIDE SEQUENCE</scope>
    <source>
        <strain evidence="2">Huo1</strain>
        <tissue evidence="2">Leaf</tissue>
    </source>
</reference>
<dbReference type="PROSITE" id="PS50013">
    <property type="entry name" value="CHROMO_2"/>
    <property type="match status" value="1"/>
</dbReference>
<protein>
    <recommendedName>
        <fullName evidence="1">Chromo domain-containing protein</fullName>
    </recommendedName>
</protein>
<name>A0A8X8VZQ1_SALSN</name>
<dbReference type="PANTHER" id="PTHR46148:SF52">
    <property type="entry name" value="OS04G0603800 PROTEIN"/>
    <property type="match status" value="1"/>
</dbReference>
<dbReference type="InterPro" id="IPR016197">
    <property type="entry name" value="Chromo-like_dom_sf"/>
</dbReference>
<dbReference type="Pfam" id="PF24626">
    <property type="entry name" value="SH3_Tf2-1"/>
    <property type="match status" value="1"/>
</dbReference>
<reference evidence="2" key="1">
    <citation type="submission" date="2018-01" db="EMBL/GenBank/DDBJ databases">
        <authorList>
            <person name="Mao J.F."/>
        </authorList>
    </citation>
    <scope>NUCLEOTIDE SEQUENCE</scope>
    <source>
        <strain evidence="2">Huo1</strain>
        <tissue evidence="2">Leaf</tissue>
    </source>
</reference>
<dbReference type="Gene3D" id="2.40.50.40">
    <property type="match status" value="1"/>
</dbReference>
<dbReference type="AlphaFoldDB" id="A0A8X8VZQ1"/>
<evidence type="ECO:0000313" key="3">
    <source>
        <dbReference type="Proteomes" id="UP000298416"/>
    </source>
</evidence>
<feature type="domain" description="Chromo" evidence="1">
    <location>
        <begin position="167"/>
        <end position="202"/>
    </location>
</feature>
<organism evidence="2">
    <name type="scientific">Salvia splendens</name>
    <name type="common">Scarlet sage</name>
    <dbReference type="NCBI Taxonomy" id="180675"/>
    <lineage>
        <taxon>Eukaryota</taxon>
        <taxon>Viridiplantae</taxon>
        <taxon>Streptophyta</taxon>
        <taxon>Embryophyta</taxon>
        <taxon>Tracheophyta</taxon>
        <taxon>Spermatophyta</taxon>
        <taxon>Magnoliopsida</taxon>
        <taxon>eudicotyledons</taxon>
        <taxon>Gunneridae</taxon>
        <taxon>Pentapetalae</taxon>
        <taxon>asterids</taxon>
        <taxon>lamiids</taxon>
        <taxon>Lamiales</taxon>
        <taxon>Lamiaceae</taxon>
        <taxon>Nepetoideae</taxon>
        <taxon>Mentheae</taxon>
        <taxon>Salviinae</taxon>
        <taxon>Salvia</taxon>
        <taxon>Salvia subgen. Calosphace</taxon>
        <taxon>core Calosphace</taxon>
    </lineage>
</organism>
<dbReference type="Proteomes" id="UP000298416">
    <property type="component" value="Unassembled WGS sequence"/>
</dbReference>
<dbReference type="SUPFAM" id="SSF54160">
    <property type="entry name" value="Chromo domain-like"/>
    <property type="match status" value="1"/>
</dbReference>
<gene>
    <name evidence="2" type="ORF">SASPL_154218</name>
</gene>
<evidence type="ECO:0000259" key="1">
    <source>
        <dbReference type="PROSITE" id="PS50013"/>
    </source>
</evidence>
<proteinExistence type="predicted"/>
<comment type="caution">
    <text evidence="2">The sequence shown here is derived from an EMBL/GenBank/DDBJ whole genome shotgun (WGS) entry which is preliminary data.</text>
</comment>
<keyword evidence="3" id="KW-1185">Reference proteome</keyword>